<dbReference type="NCBIfam" id="TIGR00292">
    <property type="entry name" value="sulfide-dependent adenosine diphosphate thiazole synthase"/>
    <property type="match status" value="1"/>
</dbReference>
<feature type="binding site" description="in other chain" evidence="6">
    <location>
        <position position="169"/>
    </location>
    <ligand>
        <name>Fe cation</name>
        <dbReference type="ChEBI" id="CHEBI:24875"/>
        <note>ligand shared between two adjacent protomers</note>
    </ligand>
</feature>
<proteinExistence type="inferred from homology"/>
<keyword evidence="3 6" id="KW-0784">Thiamine biosynthesis</keyword>
<dbReference type="InterPro" id="IPR022828">
    <property type="entry name" value="Thi4_prok"/>
</dbReference>
<dbReference type="Pfam" id="PF01946">
    <property type="entry name" value="Thi4"/>
    <property type="match status" value="1"/>
</dbReference>
<keyword evidence="5 6" id="KW-0520">NAD</keyword>
<sequence length="280" mass="30723">MLRKDTLISRLIVESFFKKLDEALVLDVAVAGAGPSALALSIVLAKKGWKVALFEAKNEPGGGIWGGGMMFNELVVESELEEYLKELDVRYKKVENLIIIDSVHFASALLYHATKSGALLFNNVYVEDLVMYDGKVSGVVINWTPTVRERLHVDPITIVSKYVVDATGHPANLVRFLVRRGVLKIENFKTESGVKIAGEPGNEFLMDAENGERFVVEHTKEVYPGLYVVGMAAVSVGGGPRMGPIFGGMVLSGLKAANLIHEKLISETSYKDDRTERARV</sequence>
<evidence type="ECO:0000256" key="2">
    <source>
        <dbReference type="ARBA" id="ARBA00022723"/>
    </source>
</evidence>
<keyword evidence="1 6" id="KW-0808">Transferase</keyword>
<feature type="binding site" description="in other chain" evidence="6">
    <location>
        <position position="63"/>
    </location>
    <ligand>
        <name>NAD(+)</name>
        <dbReference type="ChEBI" id="CHEBI:57540"/>
        <note>ligand shared between two adjacent protomers</note>
    </ligand>
</feature>
<dbReference type="InterPro" id="IPR036188">
    <property type="entry name" value="FAD/NAD-bd_sf"/>
</dbReference>
<evidence type="ECO:0000256" key="5">
    <source>
        <dbReference type="ARBA" id="ARBA00023027"/>
    </source>
</evidence>
<feature type="binding site" evidence="6">
    <location>
        <position position="154"/>
    </location>
    <ligand>
        <name>Fe cation</name>
        <dbReference type="ChEBI" id="CHEBI:24875"/>
        <note>ligand shared between two adjacent protomers</note>
    </ligand>
</feature>
<accession>A0A7C4CFX3</accession>
<evidence type="ECO:0000256" key="6">
    <source>
        <dbReference type="HAMAP-Rule" id="MF_00304"/>
    </source>
</evidence>
<dbReference type="PANTHER" id="PTHR43422">
    <property type="entry name" value="THIAMINE THIAZOLE SYNTHASE"/>
    <property type="match status" value="1"/>
</dbReference>
<keyword evidence="2 6" id="KW-0479">Metal-binding</keyword>
<keyword evidence="4 6" id="KW-0408">Iron</keyword>
<dbReference type="GO" id="GO:0009228">
    <property type="term" value="P:thiamine biosynthetic process"/>
    <property type="evidence" value="ECO:0007669"/>
    <property type="project" value="UniProtKB-KW"/>
</dbReference>
<dbReference type="PANTHER" id="PTHR43422:SF3">
    <property type="entry name" value="THIAMINE THIAZOLE SYNTHASE"/>
    <property type="match status" value="1"/>
</dbReference>
<feature type="binding site" evidence="6">
    <location>
        <begin position="152"/>
        <end position="154"/>
    </location>
    <ligand>
        <name>NAD(+)</name>
        <dbReference type="ChEBI" id="CHEBI:57540"/>
        <note>ligand shared between two adjacent protomers</note>
    </ligand>
</feature>
<protein>
    <recommendedName>
        <fullName evidence="6">Thiamine thiazole synthase</fullName>
        <ecNumber evidence="6">2.4.2.59</ecNumber>
    </recommendedName>
</protein>
<comment type="subunit">
    <text evidence="6">Homooctamer; tetramer of dimers.</text>
</comment>
<feature type="binding site" description="in other chain" evidence="6">
    <location>
        <position position="126"/>
    </location>
    <ligand>
        <name>NAD(+)</name>
        <dbReference type="ChEBI" id="CHEBI:57540"/>
        <note>ligand shared between two adjacent protomers</note>
    </ligand>
</feature>
<dbReference type="UniPathway" id="UPA00060"/>
<evidence type="ECO:0000256" key="3">
    <source>
        <dbReference type="ARBA" id="ARBA00022977"/>
    </source>
</evidence>
<dbReference type="AlphaFoldDB" id="A0A7C4CFX3"/>
<feature type="binding site" description="in other chain" evidence="6">
    <location>
        <position position="36"/>
    </location>
    <ligand>
        <name>NAD(+)</name>
        <dbReference type="ChEBI" id="CHEBI:57540"/>
        <note>ligand shared between two adjacent protomers</note>
    </ligand>
</feature>
<dbReference type="EMBL" id="DSZY01000014">
    <property type="protein sequence ID" value="HGU40274.1"/>
    <property type="molecule type" value="Genomic_DNA"/>
</dbReference>
<dbReference type="EC" id="2.4.2.59" evidence="6"/>
<dbReference type="HAMAP" id="MF_00304">
    <property type="entry name" value="Thi4"/>
    <property type="match status" value="1"/>
</dbReference>
<dbReference type="InterPro" id="IPR002922">
    <property type="entry name" value="Thi4_fam"/>
</dbReference>
<gene>
    <name evidence="6" type="primary">thi4</name>
    <name evidence="7" type="ORF">ENT77_03645</name>
</gene>
<dbReference type="GO" id="GO:0009229">
    <property type="term" value="P:thiamine diphosphate biosynthetic process"/>
    <property type="evidence" value="ECO:0007669"/>
    <property type="project" value="UniProtKB-UniRule"/>
</dbReference>
<dbReference type="SUPFAM" id="SSF51905">
    <property type="entry name" value="FAD/NAD(P)-binding domain"/>
    <property type="match status" value="1"/>
</dbReference>
<dbReference type="GO" id="GO:0052837">
    <property type="term" value="P:thiazole biosynthetic process"/>
    <property type="evidence" value="ECO:0007669"/>
    <property type="project" value="UniProtKB-UniRule"/>
</dbReference>
<comment type="function">
    <text evidence="6">Involved in the biosynthesis of the thiazole moiety of thiamine. Catalyzes the conversion of NAD and glycine to adenosine diphosphate 5-(2-hydroxyethyl)-4-methylthiazole-2-carboxylate (ADT), an adenylated thiazole intermediate, using free sulfide as a source of sulfur.</text>
</comment>
<comment type="pathway">
    <text evidence="6">Cofactor biosynthesis; thiamine diphosphate biosynthesis.</text>
</comment>
<feature type="binding site" description="in other chain" evidence="6">
    <location>
        <position position="231"/>
    </location>
    <ligand>
        <name>NAD(+)</name>
        <dbReference type="ChEBI" id="CHEBI:57540"/>
        <note>ligand shared between two adjacent protomers</note>
    </ligand>
</feature>
<organism evidence="7">
    <name type="scientific">Fervidobacterium thailandense</name>
    <dbReference type="NCBI Taxonomy" id="1008305"/>
    <lineage>
        <taxon>Bacteria</taxon>
        <taxon>Thermotogati</taxon>
        <taxon>Thermotogota</taxon>
        <taxon>Thermotogae</taxon>
        <taxon>Thermotogales</taxon>
        <taxon>Fervidobacteriaceae</taxon>
        <taxon>Fervidobacterium</taxon>
    </lineage>
</organism>
<evidence type="ECO:0000256" key="4">
    <source>
        <dbReference type="ARBA" id="ARBA00023004"/>
    </source>
</evidence>
<name>A0A7C4CFX3_9BACT</name>
<comment type="catalytic activity">
    <reaction evidence="6">
        <text>hydrogen sulfide + glycine + NAD(+) = ADP-5-ethyl-4-methylthiazole-2-carboxylate + nicotinamide + 3 H2O + H(+)</text>
        <dbReference type="Rhea" id="RHEA:55704"/>
        <dbReference type="ChEBI" id="CHEBI:15377"/>
        <dbReference type="ChEBI" id="CHEBI:15378"/>
        <dbReference type="ChEBI" id="CHEBI:17154"/>
        <dbReference type="ChEBI" id="CHEBI:29919"/>
        <dbReference type="ChEBI" id="CHEBI:57305"/>
        <dbReference type="ChEBI" id="CHEBI:57540"/>
        <dbReference type="ChEBI" id="CHEBI:139151"/>
        <dbReference type="EC" id="2.4.2.59"/>
    </reaction>
</comment>
<comment type="caution">
    <text evidence="6">Lacks conserved residue(s) required for the propagation of feature annotation.</text>
</comment>
<feature type="binding site" evidence="6">
    <location>
        <position position="241"/>
    </location>
    <ligand>
        <name>glycine</name>
        <dbReference type="ChEBI" id="CHEBI:57305"/>
    </ligand>
</feature>
<comment type="similarity">
    <text evidence="6">Belongs to the THI4 family.</text>
</comment>
<evidence type="ECO:0000313" key="7">
    <source>
        <dbReference type="EMBL" id="HGU40274.1"/>
    </source>
</evidence>
<reference evidence="7" key="1">
    <citation type="journal article" date="2020" name="mSystems">
        <title>Genome- and Community-Level Interaction Insights into Carbon Utilization and Element Cycling Functions of Hydrothermarchaeota in Hydrothermal Sediment.</title>
        <authorList>
            <person name="Zhou Z."/>
            <person name="Liu Y."/>
            <person name="Xu W."/>
            <person name="Pan J."/>
            <person name="Luo Z.H."/>
            <person name="Li M."/>
        </authorList>
    </citation>
    <scope>NUCLEOTIDE SEQUENCE [LARGE SCALE GENOMIC DNA]</scope>
    <source>
        <strain evidence="7">SpSt-609</strain>
    </source>
</reference>
<comment type="cofactor">
    <cofactor evidence="6">
        <name>Fe(2+)</name>
        <dbReference type="ChEBI" id="CHEBI:29033"/>
    </cofactor>
</comment>
<dbReference type="GO" id="GO:0016763">
    <property type="term" value="F:pentosyltransferase activity"/>
    <property type="evidence" value="ECO:0007669"/>
    <property type="project" value="UniProtKB-UniRule"/>
</dbReference>
<comment type="caution">
    <text evidence="7">The sequence shown here is derived from an EMBL/GenBank/DDBJ whole genome shotgun (WGS) entry which is preliminary data.</text>
</comment>
<dbReference type="GO" id="GO:0005506">
    <property type="term" value="F:iron ion binding"/>
    <property type="evidence" value="ECO:0007669"/>
    <property type="project" value="UniProtKB-UniRule"/>
</dbReference>
<evidence type="ECO:0000256" key="1">
    <source>
        <dbReference type="ARBA" id="ARBA00022679"/>
    </source>
</evidence>
<dbReference type="Gene3D" id="3.50.50.60">
    <property type="entry name" value="FAD/NAD(P)-binding domain"/>
    <property type="match status" value="1"/>
</dbReference>